<feature type="transmembrane region" description="Helical" evidence="6">
    <location>
        <begin position="161"/>
        <end position="180"/>
    </location>
</feature>
<organism evidence="7 8">
    <name type="scientific">Cloeon dipterum</name>
    <dbReference type="NCBI Taxonomy" id="197152"/>
    <lineage>
        <taxon>Eukaryota</taxon>
        <taxon>Metazoa</taxon>
        <taxon>Ecdysozoa</taxon>
        <taxon>Arthropoda</taxon>
        <taxon>Hexapoda</taxon>
        <taxon>Insecta</taxon>
        <taxon>Pterygota</taxon>
        <taxon>Palaeoptera</taxon>
        <taxon>Ephemeroptera</taxon>
        <taxon>Pisciforma</taxon>
        <taxon>Baetidae</taxon>
        <taxon>Cloeon</taxon>
    </lineage>
</organism>
<comment type="similarity">
    <text evidence="2">Belongs to the UPF0220 family.</text>
</comment>
<evidence type="ECO:0000256" key="5">
    <source>
        <dbReference type="ARBA" id="ARBA00023136"/>
    </source>
</evidence>
<evidence type="ECO:0000256" key="1">
    <source>
        <dbReference type="ARBA" id="ARBA00004141"/>
    </source>
</evidence>
<proteinExistence type="inferred from homology"/>
<dbReference type="GO" id="GO:0016020">
    <property type="term" value="C:membrane"/>
    <property type="evidence" value="ECO:0007669"/>
    <property type="project" value="UniProtKB-SubCell"/>
</dbReference>
<gene>
    <name evidence="7" type="ORF">CLODIP_2_CD04674</name>
</gene>
<dbReference type="InterPro" id="IPR007919">
    <property type="entry name" value="UPF0220"/>
</dbReference>
<feature type="transmembrane region" description="Helical" evidence="6">
    <location>
        <begin position="128"/>
        <end position="149"/>
    </location>
</feature>
<evidence type="ECO:0000313" key="8">
    <source>
        <dbReference type="Proteomes" id="UP000494165"/>
    </source>
</evidence>
<dbReference type="AlphaFoldDB" id="A0A8S1D1B3"/>
<keyword evidence="4 6" id="KW-1133">Transmembrane helix</keyword>
<evidence type="ECO:0008006" key="9">
    <source>
        <dbReference type="Google" id="ProtNLM"/>
    </source>
</evidence>
<protein>
    <recommendedName>
        <fullName evidence="9">Transmembrane protein 50A</fullName>
    </recommendedName>
</protein>
<reference evidence="7 8" key="1">
    <citation type="submission" date="2020-04" db="EMBL/GenBank/DDBJ databases">
        <authorList>
            <person name="Alioto T."/>
            <person name="Alioto T."/>
            <person name="Gomez Garrido J."/>
        </authorList>
    </citation>
    <scope>NUCLEOTIDE SEQUENCE [LARGE SCALE GENOMIC DNA]</scope>
</reference>
<dbReference type="PANTHER" id="PTHR13180">
    <property type="entry name" value="SMALL MEMBRANE PROTEIN-RELATED"/>
    <property type="match status" value="1"/>
</dbReference>
<evidence type="ECO:0000256" key="3">
    <source>
        <dbReference type="ARBA" id="ARBA00022692"/>
    </source>
</evidence>
<evidence type="ECO:0000256" key="6">
    <source>
        <dbReference type="SAM" id="Phobius"/>
    </source>
</evidence>
<evidence type="ECO:0000256" key="4">
    <source>
        <dbReference type="ARBA" id="ARBA00022989"/>
    </source>
</evidence>
<keyword evidence="3 6" id="KW-0812">Transmembrane</keyword>
<evidence type="ECO:0000313" key="7">
    <source>
        <dbReference type="EMBL" id="CAB3375275.1"/>
    </source>
</evidence>
<comment type="caution">
    <text evidence="7">The sequence shown here is derived from an EMBL/GenBank/DDBJ whole genome shotgun (WGS) entry which is preliminary data.</text>
</comment>
<keyword evidence="8" id="KW-1185">Reference proteome</keyword>
<sequence length="190" mass="20900">MAAPAHPARRCSAPENLHGGTCPSPTASRCSGEFACVCAVCATNIYAHSEYTYRLCNYQIHAFQFFSGWWIIIDIAAAYPDSETFNHAYHVCGVVGTISLFMINIVSNAQVRGDAYTNGCMGPRGARVWLFIGFVLGFVSVFAACWILFADFVPDSKKSTYPGVGLFLQNIFIFVASLLFKFGRSEDMWG</sequence>
<keyword evidence="5 6" id="KW-0472">Membrane</keyword>
<dbReference type="Proteomes" id="UP000494165">
    <property type="component" value="Unassembled WGS sequence"/>
</dbReference>
<accession>A0A8S1D1B3</accession>
<comment type="subcellular location">
    <subcellularLocation>
        <location evidence="1">Membrane</location>
        <topology evidence="1">Multi-pass membrane protein</topology>
    </subcellularLocation>
</comment>
<evidence type="ECO:0000256" key="2">
    <source>
        <dbReference type="ARBA" id="ARBA00005335"/>
    </source>
</evidence>
<dbReference type="Pfam" id="PF05255">
    <property type="entry name" value="UPF0220"/>
    <property type="match status" value="1"/>
</dbReference>
<name>A0A8S1D1B3_9INSE</name>
<dbReference type="EMBL" id="CADEPI010000109">
    <property type="protein sequence ID" value="CAB3375275.1"/>
    <property type="molecule type" value="Genomic_DNA"/>
</dbReference>
<dbReference type="OrthoDB" id="268928at2759"/>
<feature type="transmembrane region" description="Helical" evidence="6">
    <location>
        <begin position="88"/>
        <end position="107"/>
    </location>
</feature>